<dbReference type="STRING" id="62062.ENSHHUP00000029594"/>
<proteinExistence type="predicted"/>
<dbReference type="AlphaFoldDB" id="A0A4W5LV47"/>
<dbReference type="PANTHER" id="PTHR46240">
    <property type="entry name" value="SER/THR PROTEIN KINASE ULK4"/>
    <property type="match status" value="1"/>
</dbReference>
<evidence type="ECO:0000313" key="1">
    <source>
        <dbReference type="Ensembl" id="ENSHHUP00000029594.1"/>
    </source>
</evidence>
<dbReference type="GeneTree" id="ENSGT00940000156541"/>
<protein>
    <submittedName>
        <fullName evidence="1">Uncharacterized protein</fullName>
    </submittedName>
</protein>
<dbReference type="InterPro" id="IPR045906">
    <property type="entry name" value="ULK4"/>
</dbReference>
<sequence length="74" mass="8450">MLVHSLALQAVVMFTELIRENFRNSKLKQCLLPPLGELLYLIATQEEKKEHPGELWVVPAAAYTVLMRCLREGV</sequence>
<organism evidence="1 2">
    <name type="scientific">Hucho hucho</name>
    <name type="common">huchen</name>
    <dbReference type="NCBI Taxonomy" id="62062"/>
    <lineage>
        <taxon>Eukaryota</taxon>
        <taxon>Metazoa</taxon>
        <taxon>Chordata</taxon>
        <taxon>Craniata</taxon>
        <taxon>Vertebrata</taxon>
        <taxon>Euteleostomi</taxon>
        <taxon>Actinopterygii</taxon>
        <taxon>Neopterygii</taxon>
        <taxon>Teleostei</taxon>
        <taxon>Protacanthopterygii</taxon>
        <taxon>Salmoniformes</taxon>
        <taxon>Salmonidae</taxon>
        <taxon>Salmoninae</taxon>
        <taxon>Hucho</taxon>
    </lineage>
</organism>
<evidence type="ECO:0000313" key="2">
    <source>
        <dbReference type="Proteomes" id="UP000314982"/>
    </source>
</evidence>
<dbReference type="Proteomes" id="UP000314982">
    <property type="component" value="Unassembled WGS sequence"/>
</dbReference>
<reference evidence="1" key="3">
    <citation type="submission" date="2025-09" db="UniProtKB">
        <authorList>
            <consortium name="Ensembl"/>
        </authorList>
    </citation>
    <scope>IDENTIFICATION</scope>
</reference>
<name>A0A4W5LV47_9TELE</name>
<reference evidence="1" key="2">
    <citation type="submission" date="2025-08" db="UniProtKB">
        <authorList>
            <consortium name="Ensembl"/>
        </authorList>
    </citation>
    <scope>IDENTIFICATION</scope>
</reference>
<dbReference type="PANTHER" id="PTHR46240:SF1">
    <property type="entry name" value="SERINE_THREONINE-PROTEIN KINASE ULK4"/>
    <property type="match status" value="1"/>
</dbReference>
<keyword evidence="2" id="KW-1185">Reference proteome</keyword>
<dbReference type="Ensembl" id="ENSHHUT00000030822.1">
    <property type="protein sequence ID" value="ENSHHUP00000029594.1"/>
    <property type="gene ID" value="ENSHHUG00000018862.1"/>
</dbReference>
<accession>A0A4W5LV47</accession>
<reference evidence="2" key="1">
    <citation type="submission" date="2018-06" db="EMBL/GenBank/DDBJ databases">
        <title>Genome assembly of Danube salmon.</title>
        <authorList>
            <person name="Macqueen D.J."/>
            <person name="Gundappa M.K."/>
        </authorList>
    </citation>
    <scope>NUCLEOTIDE SEQUENCE [LARGE SCALE GENOMIC DNA]</scope>
</reference>